<gene>
    <name evidence="2" type="ORF">HHU12_16655</name>
</gene>
<evidence type="ECO:0000256" key="1">
    <source>
        <dbReference type="SAM" id="SignalP"/>
    </source>
</evidence>
<evidence type="ECO:0008006" key="4">
    <source>
        <dbReference type="Google" id="ProtNLM"/>
    </source>
</evidence>
<comment type="caution">
    <text evidence="2">The sequence shown here is derived from an EMBL/GenBank/DDBJ whole genome shotgun (WGS) entry which is preliminary data.</text>
</comment>
<reference evidence="2 3" key="1">
    <citation type="submission" date="2020-04" db="EMBL/GenBank/DDBJ databases">
        <title>Flammeovirga sp. SR4, a novel species isolated from seawater.</title>
        <authorList>
            <person name="Wang X."/>
        </authorList>
    </citation>
    <scope>NUCLEOTIDE SEQUENCE [LARGE SCALE GENOMIC DNA]</scope>
    <source>
        <strain evidence="2 3">ATCC 23126</strain>
    </source>
</reference>
<proteinExistence type="predicted"/>
<dbReference type="EMBL" id="JABANE010000044">
    <property type="protein sequence ID" value="NME69611.1"/>
    <property type="molecule type" value="Genomic_DNA"/>
</dbReference>
<keyword evidence="3" id="KW-1185">Reference proteome</keyword>
<organism evidence="2 3">
    <name type="scientific">Flammeovirga aprica JL-4</name>
    <dbReference type="NCBI Taxonomy" id="694437"/>
    <lineage>
        <taxon>Bacteria</taxon>
        <taxon>Pseudomonadati</taxon>
        <taxon>Bacteroidota</taxon>
        <taxon>Cytophagia</taxon>
        <taxon>Cytophagales</taxon>
        <taxon>Flammeovirgaceae</taxon>
        <taxon>Flammeovirga</taxon>
    </lineage>
</organism>
<feature type="chain" id="PRO_5030933379" description="Nuclear transport factor 2 family protein" evidence="1">
    <location>
        <begin position="20"/>
        <end position="80"/>
    </location>
</feature>
<accession>A0A7X9XAF9</accession>
<evidence type="ECO:0000313" key="2">
    <source>
        <dbReference type="EMBL" id="NME69611.1"/>
    </source>
</evidence>
<feature type="signal peptide" evidence="1">
    <location>
        <begin position="1"/>
        <end position="19"/>
    </location>
</feature>
<dbReference type="RefSeq" id="WP_169657877.1">
    <property type="nucleotide sequence ID" value="NZ_JABANE010000044.1"/>
</dbReference>
<sequence length="80" mass="9000">MKKLFIFLFALFIIFSCKQGSTQNNIQLVNDYISSVENLEFEVMGDLLSEDYIGIGPSVGDSVTKKSAVANWKQNVKTLY</sequence>
<dbReference type="AlphaFoldDB" id="A0A7X9XAF9"/>
<keyword evidence="1" id="KW-0732">Signal</keyword>
<name>A0A7X9XAF9_9BACT</name>
<dbReference type="PROSITE" id="PS51257">
    <property type="entry name" value="PROKAR_LIPOPROTEIN"/>
    <property type="match status" value="1"/>
</dbReference>
<evidence type="ECO:0000313" key="3">
    <source>
        <dbReference type="Proteomes" id="UP000576082"/>
    </source>
</evidence>
<protein>
    <recommendedName>
        <fullName evidence="4">Nuclear transport factor 2 family protein</fullName>
    </recommendedName>
</protein>
<dbReference type="Proteomes" id="UP000576082">
    <property type="component" value="Unassembled WGS sequence"/>
</dbReference>